<accession>A0A2K3DRA3</accession>
<reference evidence="3 4" key="1">
    <citation type="journal article" date="2007" name="Science">
        <title>The Chlamydomonas genome reveals the evolution of key animal and plant functions.</title>
        <authorList>
            <person name="Merchant S.S."/>
            <person name="Prochnik S.E."/>
            <person name="Vallon O."/>
            <person name="Harris E.H."/>
            <person name="Karpowicz S.J."/>
            <person name="Witman G.B."/>
            <person name="Terry A."/>
            <person name="Salamov A."/>
            <person name="Fritz-Laylin L.K."/>
            <person name="Marechal-Drouard L."/>
            <person name="Marshall W.F."/>
            <person name="Qu L.H."/>
            <person name="Nelson D.R."/>
            <person name="Sanderfoot A.A."/>
            <person name="Spalding M.H."/>
            <person name="Kapitonov V.V."/>
            <person name="Ren Q."/>
            <person name="Ferris P."/>
            <person name="Lindquist E."/>
            <person name="Shapiro H."/>
            <person name="Lucas S.M."/>
            <person name="Grimwood J."/>
            <person name="Schmutz J."/>
            <person name="Cardol P."/>
            <person name="Cerutti H."/>
            <person name="Chanfreau G."/>
            <person name="Chen C.L."/>
            <person name="Cognat V."/>
            <person name="Croft M.T."/>
            <person name="Dent R."/>
            <person name="Dutcher S."/>
            <person name="Fernandez E."/>
            <person name="Fukuzawa H."/>
            <person name="Gonzalez-Ballester D."/>
            <person name="Gonzalez-Halphen D."/>
            <person name="Hallmann A."/>
            <person name="Hanikenne M."/>
            <person name="Hippler M."/>
            <person name="Inwood W."/>
            <person name="Jabbari K."/>
            <person name="Kalanon M."/>
            <person name="Kuras R."/>
            <person name="Lefebvre P.A."/>
            <person name="Lemaire S.D."/>
            <person name="Lobanov A.V."/>
            <person name="Lohr M."/>
            <person name="Manuell A."/>
            <person name="Meier I."/>
            <person name="Mets L."/>
            <person name="Mittag M."/>
            <person name="Mittelmeier T."/>
            <person name="Moroney J.V."/>
            <person name="Moseley J."/>
            <person name="Napoli C."/>
            <person name="Nedelcu A.M."/>
            <person name="Niyogi K."/>
            <person name="Novoselov S.V."/>
            <person name="Paulsen I.T."/>
            <person name="Pazour G."/>
            <person name="Purton S."/>
            <person name="Ral J.P."/>
            <person name="Riano-Pachon D.M."/>
            <person name="Riekhof W."/>
            <person name="Rymarquis L."/>
            <person name="Schroda M."/>
            <person name="Stern D."/>
            <person name="Umen J."/>
            <person name="Willows R."/>
            <person name="Wilson N."/>
            <person name="Zimmer S.L."/>
            <person name="Allmer J."/>
            <person name="Balk J."/>
            <person name="Bisova K."/>
            <person name="Chen C.J."/>
            <person name="Elias M."/>
            <person name="Gendler K."/>
            <person name="Hauser C."/>
            <person name="Lamb M.R."/>
            <person name="Ledford H."/>
            <person name="Long J.C."/>
            <person name="Minagawa J."/>
            <person name="Page M.D."/>
            <person name="Pan J."/>
            <person name="Pootakham W."/>
            <person name="Roje S."/>
            <person name="Rose A."/>
            <person name="Stahlberg E."/>
            <person name="Terauchi A.M."/>
            <person name="Yang P."/>
            <person name="Ball S."/>
            <person name="Bowler C."/>
            <person name="Dieckmann C.L."/>
            <person name="Gladyshev V.N."/>
            <person name="Green P."/>
            <person name="Jorgensen R."/>
            <person name="Mayfield S."/>
            <person name="Mueller-Roeber B."/>
            <person name="Rajamani S."/>
            <person name="Sayre R.T."/>
            <person name="Brokstein P."/>
            <person name="Dubchak I."/>
            <person name="Goodstein D."/>
            <person name="Hornick L."/>
            <person name="Huang Y.W."/>
            <person name="Jhaveri J."/>
            <person name="Luo Y."/>
            <person name="Martinez D."/>
            <person name="Ngau W.C."/>
            <person name="Otillar B."/>
            <person name="Poliakov A."/>
            <person name="Porter A."/>
            <person name="Szajkowski L."/>
            <person name="Werner G."/>
            <person name="Zhou K."/>
            <person name="Grigoriev I.V."/>
            <person name="Rokhsar D.S."/>
            <person name="Grossman A.R."/>
        </authorList>
    </citation>
    <scope>NUCLEOTIDE SEQUENCE [LARGE SCALE GENOMIC DNA]</scope>
    <source>
        <strain evidence="4">CC-503</strain>
    </source>
</reference>
<evidence type="ECO:0000256" key="1">
    <source>
        <dbReference type="SAM" id="MobiDB-lite"/>
    </source>
</evidence>
<sequence length="1388" mass="150138">MINNRALNGSGGAVHWLQKGMLNISYCHINESYMPVQLNSYSVDPMRLENSTLTILNNNTLRVFTSSSDFDTISVLHTFRYYSFNPEVQYNFSAVGTATWKTAAAAKSVVVANLTLSALQANNSKLLGANTSENFITALYNYTDNNTSSALTTTGRKLPALHALNQNAIPPETLACWHWRDNKADPSGHGDDIASSAFYIQANDIVDYYTSFEPLPINATMYDWYGQACKGYATQPPVQVRLGGLRTEADGTLVNLEAPENMNKSGLTIAGRTVTMSDNGLAVFQNTRLRAPEGPRVLELNATLTKPVRELASVKVLVYVRPCTIGEFLDPTTKDMCIGCPLGTYNMMPAATQCETCPDSTNCTAPDEGAMMLPDDGYWQSNLYSEQVLECPNPDSCTYDAREDSLREIQAVTWWAVKWMQGNASQRASMNTLADQKWKDLLGRRQLRTLGANVDVVKPIETMSDEEFVNAVYNLTYVYNQNYTTTLCAEGYMGTLCGACQPGWGLVDEASCIKCPAKSLNDLYYALATIFTIFTIGMTVLSSLEAQKTARDIRDHGLDVAEVQQHTERLHQLDPAGQGWHGQTSLNPVRDSVGPVDGSRPGSRAASVTAGPSSGTQLPPAAEGPNGSKSPLRPGPVAEATETDGGAPAPTPPPAASLPPAAHQQAGGSATNGSGALNVGAVALLFDGQQADAHKPKPDIASAGGLASSFRPDKSGYSATAGASGTQRQGSVQGGVNASGRLPSTKEAYSKYQGLTEYEIDELKRAEEEMREEALNRYAANQSTIMRIFISYIQVLALLRNVPIRYPDAYNNYLKLNNQATAYPGDIVTMDCSLPYFAAGGLPRSMLKVILSCASPLYILLGFAILTLFGDMAIYYKKRKSRAKLMKATKKRGMSGKGVPLGESVEGPEPYAAAITTTTSNNNNGFTTVNTFARTKTSGSATAAGGASSLPVANSFAPGGAQPVYGFNSGALFFGLVKDNYCPTGRDDPLRNYGAFLWDRYFSQVLVMMIVIFFVLYPDVVDNLLSIFSCADVDFDKDGNPLAVKMGLYNKQVWTVDYNVTCYEGQHFVLAMALGIPGIILFAAGWPSINAVLMSPLGRQLCGHKTRFTEDMTEYYLNDYKPNFIWWESLVMLRKLAIALATTFLGSRDTDTGLNLLICMSILVVAVSLQLWFRPYHHVETNTLEAGSICVLLLTLYLSLYFLLDASVVSNSGAIAVSAVIIGINVAMVAIFLYYVMRSHWHTYIKDMGFDAEVLHGMSRAQIHQHMSKAMDDALPSFVPESVKSVITRAATGTLAHTVALQKRFSSPASLTVGTSAATMGTHISGPLSPNSPSGANGSGSPKVGTVNSLGRPQQQGQPDRVNTLGRGKEEAKPKQSINPIDRLKSNK</sequence>
<name>A0A2K3DRA3_CHLRE</name>
<feature type="transmembrane region" description="Helical" evidence="2">
    <location>
        <begin position="1215"/>
        <end position="1236"/>
    </location>
</feature>
<feature type="transmembrane region" description="Helical" evidence="2">
    <location>
        <begin position="1184"/>
        <end position="1203"/>
    </location>
</feature>
<feature type="transmembrane region" description="Helical" evidence="2">
    <location>
        <begin position="1152"/>
        <end position="1172"/>
    </location>
</feature>
<keyword evidence="2" id="KW-0812">Transmembrane</keyword>
<evidence type="ECO:0000313" key="3">
    <source>
        <dbReference type="EMBL" id="PNW83063.1"/>
    </source>
</evidence>
<evidence type="ECO:0000256" key="2">
    <source>
        <dbReference type="SAM" id="Phobius"/>
    </source>
</evidence>
<keyword evidence="4" id="KW-1185">Reference proteome</keyword>
<dbReference type="InParanoid" id="A0A2K3DRA3"/>
<feature type="transmembrane region" description="Helical" evidence="2">
    <location>
        <begin position="1068"/>
        <end position="1089"/>
    </location>
</feature>
<dbReference type="EMBL" id="CM008967">
    <property type="protein sequence ID" value="PNW83063.1"/>
    <property type="molecule type" value="Genomic_DNA"/>
</dbReference>
<feature type="region of interest" description="Disordered" evidence="1">
    <location>
        <begin position="573"/>
        <end position="673"/>
    </location>
</feature>
<dbReference type="OrthoDB" id="536709at2759"/>
<dbReference type="PANTHER" id="PTHR11319">
    <property type="entry name" value="G PROTEIN-COUPLED RECEPTOR-RELATED"/>
    <property type="match status" value="1"/>
</dbReference>
<keyword evidence="2" id="KW-1133">Transmembrane helix</keyword>
<dbReference type="PANTHER" id="PTHR11319:SF35">
    <property type="entry name" value="OUTER MEMBRANE PROTEIN PMPC-RELATED"/>
    <property type="match status" value="1"/>
</dbReference>
<feature type="compositionally biased region" description="Polar residues" evidence="1">
    <location>
        <begin position="1346"/>
        <end position="1358"/>
    </location>
</feature>
<feature type="region of interest" description="Disordered" evidence="1">
    <location>
        <begin position="1322"/>
        <end position="1388"/>
    </location>
</feature>
<keyword evidence="2" id="KW-0472">Membrane</keyword>
<dbReference type="KEGG" id="cre:CHLRE_06g305350v5"/>
<feature type="transmembrane region" description="Helical" evidence="2">
    <location>
        <begin position="1124"/>
        <end position="1146"/>
    </location>
</feature>
<feature type="compositionally biased region" description="Polar residues" evidence="1">
    <location>
        <begin position="717"/>
        <end position="736"/>
    </location>
</feature>
<organism evidence="3 4">
    <name type="scientific">Chlamydomonas reinhardtii</name>
    <name type="common">Chlamydomonas smithii</name>
    <dbReference type="NCBI Taxonomy" id="3055"/>
    <lineage>
        <taxon>Eukaryota</taxon>
        <taxon>Viridiplantae</taxon>
        <taxon>Chlorophyta</taxon>
        <taxon>core chlorophytes</taxon>
        <taxon>Chlorophyceae</taxon>
        <taxon>CS clade</taxon>
        <taxon>Chlamydomonadales</taxon>
        <taxon>Chlamydomonadaceae</taxon>
        <taxon>Chlamydomonas</taxon>
    </lineage>
</organism>
<dbReference type="Gramene" id="PNW83063">
    <property type="protein sequence ID" value="PNW83063"/>
    <property type="gene ID" value="CHLRE_06g305350v5"/>
</dbReference>
<proteinExistence type="predicted"/>
<feature type="transmembrane region" description="Helical" evidence="2">
    <location>
        <begin position="857"/>
        <end position="876"/>
    </location>
</feature>
<dbReference type="Proteomes" id="UP000006906">
    <property type="component" value="Chromosome 6"/>
</dbReference>
<evidence type="ECO:0000313" key="4">
    <source>
        <dbReference type="Proteomes" id="UP000006906"/>
    </source>
</evidence>
<protein>
    <recommendedName>
        <fullName evidence="5">TRP C-terminal domain-containing protein</fullName>
    </recommendedName>
</protein>
<dbReference type="ExpressionAtlas" id="A0A2K3DRA3">
    <property type="expression patterns" value="baseline"/>
</dbReference>
<dbReference type="GeneID" id="5716897"/>
<gene>
    <name evidence="3" type="ORF">CHLRE_06g305350v5</name>
</gene>
<feature type="compositionally biased region" description="Low complexity" evidence="1">
    <location>
        <begin position="1325"/>
        <end position="1342"/>
    </location>
</feature>
<dbReference type="RefSeq" id="XP_001691388.2">
    <property type="nucleotide sequence ID" value="XM_001691336.2"/>
</dbReference>
<feature type="region of interest" description="Disordered" evidence="1">
    <location>
        <begin position="692"/>
        <end position="743"/>
    </location>
</feature>
<feature type="transmembrane region" description="Helical" evidence="2">
    <location>
        <begin position="1001"/>
        <end position="1018"/>
    </location>
</feature>
<evidence type="ECO:0008006" key="5">
    <source>
        <dbReference type="Google" id="ProtNLM"/>
    </source>
</evidence>
<dbReference type="PaxDb" id="3055-EDP05121"/>